<evidence type="ECO:0008006" key="6">
    <source>
        <dbReference type="Google" id="ProtNLM"/>
    </source>
</evidence>
<accession>W2GSR2</accession>
<protein>
    <recommendedName>
        <fullName evidence="6">ABC transporter family G domain-containing protein</fullName>
    </recommendedName>
</protein>
<dbReference type="VEuPathDB" id="FungiDB:PPTG_19921"/>
<dbReference type="PANTHER" id="PTHR48042:SF11">
    <property type="entry name" value="ABC TRANSPORTER G FAMILY MEMBER 11"/>
    <property type="match status" value="1"/>
</dbReference>
<gene>
    <name evidence="3" type="ORF">L915_09312</name>
    <name evidence="4" type="ORF">L916_07496</name>
</gene>
<evidence type="ECO:0000256" key="2">
    <source>
        <dbReference type="ARBA" id="ARBA00022448"/>
    </source>
</evidence>
<dbReference type="AlphaFoldDB" id="W2GSR2"/>
<dbReference type="InterPro" id="IPR052215">
    <property type="entry name" value="Plant_ABCG"/>
</dbReference>
<sequence length="124" mass="14135">MIIFVSGDVSTHMSKTFRAVARYLRSGTRCWKSSQHQHDVPTIVALSAGQTVYCGSCRQMTPHFASAGYNCPQYMNPAEYFISLVNTDFDDHADVPQMVQSYTQSEIRKELINRIKSDRKTLQH</sequence>
<dbReference type="PANTHER" id="PTHR48042">
    <property type="entry name" value="ABC TRANSPORTER G FAMILY MEMBER 11"/>
    <property type="match status" value="1"/>
</dbReference>
<evidence type="ECO:0000313" key="5">
    <source>
        <dbReference type="Proteomes" id="UP000053864"/>
    </source>
</evidence>
<reference evidence="3" key="1">
    <citation type="submission" date="2013-11" db="EMBL/GenBank/DDBJ databases">
        <title>The Genome Sequence of Phytophthora parasitica CJ02B3.</title>
        <authorList>
            <consortium name="The Broad Institute Genomics Platform"/>
            <person name="Russ C."/>
            <person name="Tyler B."/>
            <person name="Panabieres F."/>
            <person name="Shan W."/>
            <person name="Tripathy S."/>
            <person name="Grunwald N."/>
            <person name="Machado M."/>
            <person name="Johnson C.S."/>
            <person name="Arredondo F."/>
            <person name="Hong C."/>
            <person name="Coffey M."/>
            <person name="Young S.K."/>
            <person name="Zeng Q."/>
            <person name="Gargeya S."/>
            <person name="Fitzgerald M."/>
            <person name="Abouelleil A."/>
            <person name="Alvarado L."/>
            <person name="Chapman S.B."/>
            <person name="Gainer-Dewar J."/>
            <person name="Goldberg J."/>
            <person name="Griggs A."/>
            <person name="Gujja S."/>
            <person name="Hansen M."/>
            <person name="Howarth C."/>
            <person name="Imamovic A."/>
            <person name="Ireland A."/>
            <person name="Larimer J."/>
            <person name="McCowan C."/>
            <person name="Murphy C."/>
            <person name="Pearson M."/>
            <person name="Poon T.W."/>
            <person name="Priest M."/>
            <person name="Roberts A."/>
            <person name="Saif S."/>
            <person name="Shea T."/>
            <person name="Sykes S."/>
            <person name="Wortman J."/>
            <person name="Nusbaum C."/>
            <person name="Birren B."/>
        </authorList>
    </citation>
    <scope>NUCLEOTIDE SEQUENCE [LARGE SCALE GENOMIC DNA]</scope>
    <source>
        <strain evidence="3">CJ02B3</strain>
    </source>
</reference>
<dbReference type="Proteomes" id="UP000053864">
    <property type="component" value="Unassembled WGS sequence"/>
</dbReference>
<dbReference type="EMBL" id="KI686469">
    <property type="protein sequence ID" value="ETK86043.1"/>
    <property type="molecule type" value="Genomic_DNA"/>
</dbReference>
<proteinExistence type="inferred from homology"/>
<dbReference type="Proteomes" id="UP000053236">
    <property type="component" value="Unassembled WGS sequence"/>
</dbReference>
<name>W2GSR2_PHYNI</name>
<evidence type="ECO:0000313" key="3">
    <source>
        <dbReference type="EMBL" id="ETK86043.1"/>
    </source>
</evidence>
<keyword evidence="2" id="KW-0813">Transport</keyword>
<organism evidence="3">
    <name type="scientific">Phytophthora nicotianae</name>
    <name type="common">Potato buckeye rot agent</name>
    <name type="synonym">Phytophthora parasitica</name>
    <dbReference type="NCBI Taxonomy" id="4792"/>
    <lineage>
        <taxon>Eukaryota</taxon>
        <taxon>Sar</taxon>
        <taxon>Stramenopiles</taxon>
        <taxon>Oomycota</taxon>
        <taxon>Peronosporomycetes</taxon>
        <taxon>Peronosporales</taxon>
        <taxon>Peronosporaceae</taxon>
        <taxon>Phytophthora</taxon>
    </lineage>
</organism>
<comment type="similarity">
    <text evidence="1">Belongs to the ABC transporter superfamily. ABCG family. Eye pigment precursor importer (TC 3.A.1.204) subfamily.</text>
</comment>
<dbReference type="EMBL" id="KI672626">
    <property type="protein sequence ID" value="ETL41569.1"/>
    <property type="molecule type" value="Genomic_DNA"/>
</dbReference>
<evidence type="ECO:0000313" key="4">
    <source>
        <dbReference type="EMBL" id="ETL41569.1"/>
    </source>
</evidence>
<evidence type="ECO:0000256" key="1">
    <source>
        <dbReference type="ARBA" id="ARBA00005814"/>
    </source>
</evidence>
<reference evidence="4 5" key="2">
    <citation type="submission" date="2013-11" db="EMBL/GenBank/DDBJ databases">
        <title>The Genome Sequence of Phytophthora parasitica CJ05E6.</title>
        <authorList>
            <consortium name="The Broad Institute Genomics Platform"/>
            <person name="Russ C."/>
            <person name="Tyler B."/>
            <person name="Panabieres F."/>
            <person name="Shan W."/>
            <person name="Tripathy S."/>
            <person name="Grunwald N."/>
            <person name="Machado M."/>
            <person name="Johnson C.S."/>
            <person name="Arredondo F."/>
            <person name="Hong C."/>
            <person name="Coffey M."/>
            <person name="Young S.K."/>
            <person name="Zeng Q."/>
            <person name="Gargeya S."/>
            <person name="Fitzgerald M."/>
            <person name="Abouelleil A."/>
            <person name="Alvarado L."/>
            <person name="Chapman S.B."/>
            <person name="Gainer-Dewar J."/>
            <person name="Goldberg J."/>
            <person name="Griggs A."/>
            <person name="Gujja S."/>
            <person name="Hansen M."/>
            <person name="Howarth C."/>
            <person name="Imamovic A."/>
            <person name="Ireland A."/>
            <person name="Larimer J."/>
            <person name="McCowan C."/>
            <person name="Murphy C."/>
            <person name="Pearson M."/>
            <person name="Poon T.W."/>
            <person name="Priest M."/>
            <person name="Roberts A."/>
            <person name="Saif S."/>
            <person name="Shea T."/>
            <person name="Sykes S."/>
            <person name="Wortman J."/>
            <person name="Nusbaum C."/>
            <person name="Birren B."/>
        </authorList>
    </citation>
    <scope>NUCLEOTIDE SEQUENCE [LARGE SCALE GENOMIC DNA]</scope>
    <source>
        <strain evidence="4 5">CJ05E6</strain>
    </source>
</reference>